<sequence>QIDDIADGAVKPPPNKYPIFFFGTHETAFLGPKDLFPYEKYKDKYGKPNKRKGFNEGLWEIQNNPHASYSAPAVSVGWAGHGAAAPPSPRPGGGSRAADLSAALAGKSWRKPFPGSICFPWWMEKEWASLILSPLLCQMPVTKRPRKSSSDLDQGSPSVTEEENSETSSESEKNSDQDFTPEKKPVARAPRRMPAAGRKKKKVESGSDSDSKVDSDLEMGNATMDMTKSDSDSDSDVSVKKAPRGRKPAEKPPPKPRGRKPKPERVPSSSSSDSDSDSDVDRISEWKRRDEERRRELEEKRKREQEEEIRRLREQEKEEKEKRKEKAEKGEEVHSDSDSSAEDETAKKGRRGRAKAPSSSDSELEQEKEVKKPAKKQPSELSRKPNQKEKRGRAEEKPRNKPLKVERGRKKSDPIPERRVEKKKGERPKPTVEEKLQKLHSEIKFALKVDNPDIKRCLNALEELGTLQVTSHILQKHTDVVATLKKIRRYKANKDVMEKAAEVYTRLKSRVLGPKMESIQKANKAGPEKDKGEAEKGQEKLSGAETRNEKGEEETNADLSGPVNGESLSQKSEGTEEKDKSQGPGAGELEAPTEEPHN</sequence>
<comment type="caution">
    <text evidence="15">The sequence shown here is derived from an EMBL/GenBank/DDBJ whole genome shotgun (WGS) entry which is preliminary data.</text>
</comment>
<dbReference type="InterPro" id="IPR000313">
    <property type="entry name" value="PWWP_dom"/>
</dbReference>
<dbReference type="GO" id="GO:0006281">
    <property type="term" value="P:DNA repair"/>
    <property type="evidence" value="ECO:0007669"/>
    <property type="project" value="UniProtKB-KW"/>
</dbReference>
<dbReference type="Pfam" id="PF11467">
    <property type="entry name" value="LEDGF"/>
    <property type="match status" value="1"/>
</dbReference>
<gene>
    <name evidence="15" type="primary">Hdgfl2</name>
    <name evidence="15" type="ORF">CALORN_R06914</name>
</gene>
<protein>
    <recommendedName>
        <fullName evidence="11">Hepatoma-derived growth factor-related protein 2</fullName>
    </recommendedName>
</protein>
<dbReference type="Proteomes" id="UP000603627">
    <property type="component" value="Unassembled WGS sequence"/>
</dbReference>
<comment type="subcellular location">
    <subcellularLocation>
        <location evidence="2">Cytoplasm</location>
    </subcellularLocation>
    <subcellularLocation>
        <location evidence="1">Nucleus</location>
    </subcellularLocation>
</comment>
<accession>A0A852AJQ5</accession>
<dbReference type="GO" id="GO:0006310">
    <property type="term" value="P:DNA recombination"/>
    <property type="evidence" value="ECO:0007669"/>
    <property type="project" value="UniProtKB-KW"/>
</dbReference>
<feature type="non-terminal residue" evidence="15">
    <location>
        <position position="1"/>
    </location>
</feature>
<feature type="compositionally biased region" description="Basic and acidic residues" evidence="12">
    <location>
        <begin position="279"/>
        <end position="337"/>
    </location>
</feature>
<dbReference type="EMBL" id="WBNL01001466">
    <property type="protein sequence ID" value="NXE70243.1"/>
    <property type="molecule type" value="Genomic_DNA"/>
</dbReference>
<evidence type="ECO:0000313" key="16">
    <source>
        <dbReference type="Proteomes" id="UP000603627"/>
    </source>
</evidence>
<organism evidence="15 16">
    <name type="scientific">Calcarius ornatus</name>
    <name type="common">Chestnut-collared longspur</name>
    <dbReference type="NCBI Taxonomy" id="198940"/>
    <lineage>
        <taxon>Eukaryota</taxon>
        <taxon>Metazoa</taxon>
        <taxon>Chordata</taxon>
        <taxon>Craniata</taxon>
        <taxon>Vertebrata</taxon>
        <taxon>Euteleostomi</taxon>
        <taxon>Archelosauria</taxon>
        <taxon>Archosauria</taxon>
        <taxon>Dinosauria</taxon>
        <taxon>Saurischia</taxon>
        <taxon>Theropoda</taxon>
        <taxon>Coelurosauria</taxon>
        <taxon>Aves</taxon>
        <taxon>Neognathae</taxon>
        <taxon>Neoaves</taxon>
        <taxon>Telluraves</taxon>
        <taxon>Australaves</taxon>
        <taxon>Passeriformes</taxon>
        <taxon>Passeroidea</taxon>
        <taxon>Fringillidae</taxon>
        <taxon>Emberizinae</taxon>
        <taxon>Emberizini</taxon>
        <taxon>Calcarius</taxon>
    </lineage>
</organism>
<dbReference type="Gene3D" id="1.20.930.10">
    <property type="entry name" value="Conserved domain common to transcription factors TFIIS, elongin A, CRSP70"/>
    <property type="match status" value="1"/>
</dbReference>
<feature type="non-terminal residue" evidence="15">
    <location>
        <position position="598"/>
    </location>
</feature>
<evidence type="ECO:0000256" key="8">
    <source>
        <dbReference type="ARBA" id="ARBA00023172"/>
    </source>
</evidence>
<feature type="compositionally biased region" description="Basic and acidic residues" evidence="12">
    <location>
        <begin position="170"/>
        <end position="185"/>
    </location>
</feature>
<evidence type="ECO:0000259" key="13">
    <source>
        <dbReference type="Pfam" id="PF00855"/>
    </source>
</evidence>
<keyword evidence="6" id="KW-0227">DNA damage</keyword>
<dbReference type="Pfam" id="PF00855">
    <property type="entry name" value="PWWP"/>
    <property type="match status" value="1"/>
</dbReference>
<keyword evidence="10" id="KW-0539">Nucleus</keyword>
<comment type="similarity">
    <text evidence="3">Belongs to the HDGF family.</text>
</comment>
<keyword evidence="16" id="KW-1185">Reference proteome</keyword>
<dbReference type="PANTHER" id="PTHR12550:SF18">
    <property type="entry name" value="HEPATOMA-DERIVED GROWTH FACTOR-RELATED PROTEIN 2"/>
    <property type="match status" value="1"/>
</dbReference>
<evidence type="ECO:0000259" key="14">
    <source>
        <dbReference type="Pfam" id="PF11467"/>
    </source>
</evidence>
<keyword evidence="8" id="KW-0233">DNA recombination</keyword>
<feature type="compositionally biased region" description="Basic and acidic residues" evidence="12">
    <location>
        <begin position="203"/>
        <end position="215"/>
    </location>
</feature>
<dbReference type="SUPFAM" id="SSF140576">
    <property type="entry name" value="HIV integrase-binding domain"/>
    <property type="match status" value="1"/>
</dbReference>
<dbReference type="FunFam" id="1.20.930.10:FF:000009">
    <property type="entry name" value="Hepatoma-derived growth factor-related protein 2"/>
    <property type="match status" value="1"/>
</dbReference>
<evidence type="ECO:0000256" key="5">
    <source>
        <dbReference type="ARBA" id="ARBA00022541"/>
    </source>
</evidence>
<reference evidence="15" key="1">
    <citation type="submission" date="2019-09" db="EMBL/GenBank/DDBJ databases">
        <title>Bird 10,000 Genomes (B10K) Project - Family phase.</title>
        <authorList>
            <person name="Zhang G."/>
        </authorList>
    </citation>
    <scope>NUCLEOTIDE SEQUENCE</scope>
    <source>
        <strain evidence="15">B10K-DU-015-28</strain>
        <tissue evidence="15">Muscle</tissue>
    </source>
</reference>
<evidence type="ECO:0000256" key="9">
    <source>
        <dbReference type="ARBA" id="ARBA00023204"/>
    </source>
</evidence>
<dbReference type="GO" id="GO:0061628">
    <property type="term" value="F:histone H3K27me3 reader activity"/>
    <property type="evidence" value="ECO:0007669"/>
    <property type="project" value="TreeGrafter"/>
</dbReference>
<dbReference type="GO" id="GO:0007517">
    <property type="term" value="P:muscle organ development"/>
    <property type="evidence" value="ECO:0007669"/>
    <property type="project" value="UniProtKB-KW"/>
</dbReference>
<keyword evidence="9" id="KW-0234">DNA repair</keyword>
<evidence type="ECO:0000256" key="2">
    <source>
        <dbReference type="ARBA" id="ARBA00004496"/>
    </source>
</evidence>
<evidence type="ECO:0000313" key="15">
    <source>
        <dbReference type="EMBL" id="NXE70243.1"/>
    </source>
</evidence>
<keyword evidence="7" id="KW-0175">Coiled coil</keyword>
<dbReference type="InterPro" id="IPR036218">
    <property type="entry name" value="HIVI-bd_sf"/>
</dbReference>
<keyword evidence="4" id="KW-0963">Cytoplasm</keyword>
<dbReference type="InterPro" id="IPR035441">
    <property type="entry name" value="TFIIS/LEDGF_dom_sf"/>
</dbReference>
<dbReference type="PANTHER" id="PTHR12550">
    <property type="entry name" value="HEPATOMA-DERIVED GROWTH FACTOR-RELATED"/>
    <property type="match status" value="1"/>
</dbReference>
<evidence type="ECO:0000256" key="11">
    <source>
        <dbReference type="ARBA" id="ARBA00039350"/>
    </source>
</evidence>
<dbReference type="SUPFAM" id="SSF63748">
    <property type="entry name" value="Tudor/PWWP/MBT"/>
    <property type="match status" value="1"/>
</dbReference>
<dbReference type="GO" id="GO:0005634">
    <property type="term" value="C:nucleus"/>
    <property type="evidence" value="ECO:0007669"/>
    <property type="project" value="UniProtKB-SubCell"/>
</dbReference>
<evidence type="ECO:0000256" key="4">
    <source>
        <dbReference type="ARBA" id="ARBA00022490"/>
    </source>
</evidence>
<feature type="region of interest" description="Disordered" evidence="12">
    <location>
        <begin position="80"/>
        <end position="99"/>
    </location>
</feature>
<feature type="compositionally biased region" description="Basic and acidic residues" evidence="12">
    <location>
        <begin position="365"/>
        <end position="435"/>
    </location>
</feature>
<dbReference type="Gene3D" id="2.30.30.140">
    <property type="match status" value="1"/>
</dbReference>
<feature type="domain" description="Lens epithelium-derived growth factor integrase-binding" evidence="14">
    <location>
        <begin position="433"/>
        <end position="524"/>
    </location>
</feature>
<evidence type="ECO:0000256" key="1">
    <source>
        <dbReference type="ARBA" id="ARBA00004123"/>
    </source>
</evidence>
<dbReference type="AlphaFoldDB" id="A0A852AJQ5"/>
<evidence type="ECO:0000256" key="12">
    <source>
        <dbReference type="SAM" id="MobiDB-lite"/>
    </source>
</evidence>
<feature type="region of interest" description="Disordered" evidence="12">
    <location>
        <begin position="143"/>
        <end position="435"/>
    </location>
</feature>
<dbReference type="InterPro" id="IPR021567">
    <property type="entry name" value="LEDGF_IBD"/>
</dbReference>
<evidence type="ECO:0000256" key="10">
    <source>
        <dbReference type="ARBA" id="ARBA00023242"/>
    </source>
</evidence>
<proteinExistence type="inferred from homology"/>
<evidence type="ECO:0000256" key="6">
    <source>
        <dbReference type="ARBA" id="ARBA00022763"/>
    </source>
</evidence>
<evidence type="ECO:0000256" key="7">
    <source>
        <dbReference type="ARBA" id="ARBA00023054"/>
    </source>
</evidence>
<feature type="compositionally biased region" description="Basic and acidic residues" evidence="12">
    <location>
        <begin position="526"/>
        <end position="539"/>
    </location>
</feature>
<dbReference type="GO" id="GO:0005737">
    <property type="term" value="C:cytoplasm"/>
    <property type="evidence" value="ECO:0007669"/>
    <property type="project" value="UniProtKB-SubCell"/>
</dbReference>
<dbReference type="GO" id="GO:0062072">
    <property type="term" value="F:histone H3K9me2/3 reader activity"/>
    <property type="evidence" value="ECO:0007669"/>
    <property type="project" value="TreeGrafter"/>
</dbReference>
<name>A0A852AJQ5_CALOR</name>
<feature type="domain" description="PWWP" evidence="13">
    <location>
        <begin position="12"/>
        <end position="64"/>
    </location>
</feature>
<feature type="region of interest" description="Disordered" evidence="12">
    <location>
        <begin position="515"/>
        <end position="598"/>
    </location>
</feature>
<evidence type="ECO:0000256" key="3">
    <source>
        <dbReference type="ARBA" id="ARBA00005309"/>
    </source>
</evidence>
<keyword evidence="5" id="KW-0517">Myogenesis</keyword>